<accession>A0A0K0CVI5</accession>
<sequence>MRTLERDNMGVKIDGRQLHHLRFADDVVLITPGVSQSKRMLADFYKACGKIGLRLNLKKTMFLRNGLASFAPFTLSRSTERIFPNPPFMSI</sequence>
<keyword evidence="2" id="KW-1185">Reference proteome</keyword>
<dbReference type="InterPro" id="IPR000477">
    <property type="entry name" value="RT_dom"/>
</dbReference>
<protein>
    <submittedName>
        <fullName evidence="3">Reverse transcriptase domain-containing protein</fullName>
    </submittedName>
</protein>
<feature type="domain" description="Reverse transcriptase" evidence="1">
    <location>
        <begin position="1"/>
        <end position="75"/>
    </location>
</feature>
<dbReference type="AlphaFoldDB" id="A0A0K0CVI5"/>
<evidence type="ECO:0000313" key="3">
    <source>
        <dbReference type="WBParaSite" id="ACAC_0000135001-mRNA-1"/>
    </source>
</evidence>
<organism evidence="2 3">
    <name type="scientific">Angiostrongylus cantonensis</name>
    <name type="common">Rat lungworm</name>
    <dbReference type="NCBI Taxonomy" id="6313"/>
    <lineage>
        <taxon>Eukaryota</taxon>
        <taxon>Metazoa</taxon>
        <taxon>Ecdysozoa</taxon>
        <taxon>Nematoda</taxon>
        <taxon>Chromadorea</taxon>
        <taxon>Rhabditida</taxon>
        <taxon>Rhabditina</taxon>
        <taxon>Rhabditomorpha</taxon>
        <taxon>Strongyloidea</taxon>
        <taxon>Metastrongylidae</taxon>
        <taxon>Angiostrongylus</taxon>
    </lineage>
</organism>
<dbReference type="PROSITE" id="PS50878">
    <property type="entry name" value="RT_POL"/>
    <property type="match status" value="1"/>
</dbReference>
<evidence type="ECO:0000313" key="2">
    <source>
        <dbReference type="Proteomes" id="UP000035642"/>
    </source>
</evidence>
<dbReference type="WBParaSite" id="ACAC_0000135001-mRNA-1">
    <property type="protein sequence ID" value="ACAC_0000135001-mRNA-1"/>
    <property type="gene ID" value="ACAC_0000135001"/>
</dbReference>
<reference evidence="2" key="1">
    <citation type="submission" date="2012-09" db="EMBL/GenBank/DDBJ databases">
        <authorList>
            <person name="Martin A.A."/>
        </authorList>
    </citation>
    <scope>NUCLEOTIDE SEQUENCE</scope>
</reference>
<name>A0A0K0CVI5_ANGCA</name>
<proteinExistence type="predicted"/>
<reference evidence="3" key="2">
    <citation type="submission" date="2017-02" db="UniProtKB">
        <authorList>
            <consortium name="WormBaseParasite"/>
        </authorList>
    </citation>
    <scope>IDENTIFICATION</scope>
</reference>
<evidence type="ECO:0000259" key="1">
    <source>
        <dbReference type="PROSITE" id="PS50878"/>
    </source>
</evidence>
<dbReference type="Proteomes" id="UP000035642">
    <property type="component" value="Unassembled WGS sequence"/>
</dbReference>